<accession>A0A1M7RQA9</accession>
<proteinExistence type="predicted"/>
<organism evidence="2 3">
    <name type="scientific">Cryptosporangium aurantiacum</name>
    <dbReference type="NCBI Taxonomy" id="134849"/>
    <lineage>
        <taxon>Bacteria</taxon>
        <taxon>Bacillati</taxon>
        <taxon>Actinomycetota</taxon>
        <taxon>Actinomycetes</taxon>
        <taxon>Cryptosporangiales</taxon>
        <taxon>Cryptosporangiaceae</taxon>
        <taxon>Cryptosporangium</taxon>
    </lineage>
</organism>
<name>A0A1M7RQA9_9ACTN</name>
<dbReference type="SUPFAM" id="SSF46785">
    <property type="entry name" value="Winged helix' DNA-binding domain"/>
    <property type="match status" value="1"/>
</dbReference>
<dbReference type="AlphaFoldDB" id="A0A1M7RQA9"/>
<dbReference type="EMBL" id="FRCS01000038">
    <property type="protein sequence ID" value="SHN48238.1"/>
    <property type="molecule type" value="Genomic_DNA"/>
</dbReference>
<sequence length="139" mass="14853">MTVAVAAVLAGFLDDPAADRYGLELMERSGLPSGTLYPILTRLQRAGWAETHWEEIDPIEAGRPARRYYRLTADGVERARHALAVLHARTGSSPRTQLRPGTASRLADRFARWIPGGMPGAARAAGAPGPLGAPTGVAW</sequence>
<evidence type="ECO:0000313" key="2">
    <source>
        <dbReference type="EMBL" id="SHN48238.1"/>
    </source>
</evidence>
<dbReference type="InterPro" id="IPR005149">
    <property type="entry name" value="Tscrpt_reg_PadR_N"/>
</dbReference>
<dbReference type="Gene3D" id="1.10.10.10">
    <property type="entry name" value="Winged helix-like DNA-binding domain superfamily/Winged helix DNA-binding domain"/>
    <property type="match status" value="1"/>
</dbReference>
<reference evidence="2 3" key="1">
    <citation type="submission" date="2016-11" db="EMBL/GenBank/DDBJ databases">
        <authorList>
            <person name="Jaros S."/>
            <person name="Januszkiewicz K."/>
            <person name="Wedrychowicz H."/>
        </authorList>
    </citation>
    <scope>NUCLEOTIDE SEQUENCE [LARGE SCALE GENOMIC DNA]</scope>
    <source>
        <strain evidence="2 3">DSM 46144</strain>
    </source>
</reference>
<dbReference type="InterPro" id="IPR036390">
    <property type="entry name" value="WH_DNA-bd_sf"/>
</dbReference>
<dbReference type="Pfam" id="PF03551">
    <property type="entry name" value="PadR"/>
    <property type="match status" value="1"/>
</dbReference>
<dbReference type="PANTHER" id="PTHR33169:SF14">
    <property type="entry name" value="TRANSCRIPTIONAL REGULATOR RV3488"/>
    <property type="match status" value="1"/>
</dbReference>
<dbReference type="InterPro" id="IPR036388">
    <property type="entry name" value="WH-like_DNA-bd_sf"/>
</dbReference>
<protein>
    <submittedName>
        <fullName evidence="2">Transcriptional regulator PadR-like family protein</fullName>
    </submittedName>
</protein>
<feature type="domain" description="Transcription regulator PadR N-terminal" evidence="1">
    <location>
        <begin position="21"/>
        <end position="78"/>
    </location>
</feature>
<dbReference type="PANTHER" id="PTHR33169">
    <property type="entry name" value="PADR-FAMILY TRANSCRIPTIONAL REGULATOR"/>
    <property type="match status" value="1"/>
</dbReference>
<evidence type="ECO:0000259" key="1">
    <source>
        <dbReference type="Pfam" id="PF03551"/>
    </source>
</evidence>
<evidence type="ECO:0000313" key="3">
    <source>
        <dbReference type="Proteomes" id="UP000184440"/>
    </source>
</evidence>
<dbReference type="InterPro" id="IPR052509">
    <property type="entry name" value="Metal_resp_DNA-bind_regulator"/>
</dbReference>
<dbReference type="STRING" id="134849.SAMN05443668_13810"/>
<keyword evidence="3" id="KW-1185">Reference proteome</keyword>
<gene>
    <name evidence="2" type="ORF">SAMN05443668_13810</name>
</gene>
<dbReference type="Proteomes" id="UP000184440">
    <property type="component" value="Unassembled WGS sequence"/>
</dbReference>